<dbReference type="GO" id="GO:0003684">
    <property type="term" value="F:damaged DNA binding"/>
    <property type="evidence" value="ECO:0007669"/>
    <property type="project" value="TreeGrafter"/>
</dbReference>
<dbReference type="Gene3D" id="3.60.15.10">
    <property type="entry name" value="Ribonuclease Z/Hydroxyacylglutathione hydrolase-like"/>
    <property type="match status" value="1"/>
</dbReference>
<name>A0A7V4WTZ8_CALAY</name>
<proteinExistence type="predicted"/>
<dbReference type="GO" id="GO:0006303">
    <property type="term" value="P:double-strand break repair via nonhomologous end joining"/>
    <property type="evidence" value="ECO:0007669"/>
    <property type="project" value="TreeGrafter"/>
</dbReference>
<dbReference type="InterPro" id="IPR011108">
    <property type="entry name" value="RMMBL"/>
</dbReference>
<comment type="caution">
    <text evidence="2">The sequence shown here is derived from an EMBL/GenBank/DDBJ whole genome shotgun (WGS) entry which is preliminary data.</text>
</comment>
<organism evidence="2">
    <name type="scientific">Caldithrix abyssi</name>
    <dbReference type="NCBI Taxonomy" id="187145"/>
    <lineage>
        <taxon>Bacteria</taxon>
        <taxon>Pseudomonadati</taxon>
        <taxon>Calditrichota</taxon>
        <taxon>Calditrichia</taxon>
        <taxon>Calditrichales</taxon>
        <taxon>Calditrichaceae</taxon>
        <taxon>Caldithrix</taxon>
    </lineage>
</organism>
<gene>
    <name evidence="2" type="ORF">ENK44_03690</name>
</gene>
<feature type="domain" description="Zn-dependent metallo-hydrolase RNA specificity" evidence="1">
    <location>
        <begin position="264"/>
        <end position="303"/>
    </location>
</feature>
<protein>
    <recommendedName>
        <fullName evidence="1">Zn-dependent metallo-hydrolase RNA specificity domain-containing protein</fullName>
    </recommendedName>
</protein>
<evidence type="ECO:0000313" key="2">
    <source>
        <dbReference type="EMBL" id="HGY54784.1"/>
    </source>
</evidence>
<accession>A0A7V4WTZ8</accession>
<evidence type="ECO:0000259" key="1">
    <source>
        <dbReference type="Pfam" id="PF07521"/>
    </source>
</evidence>
<dbReference type="InterPro" id="IPR036866">
    <property type="entry name" value="RibonucZ/Hydroxyglut_hydro"/>
</dbReference>
<dbReference type="Pfam" id="PF07521">
    <property type="entry name" value="RMMBL"/>
    <property type="match status" value="1"/>
</dbReference>
<dbReference type="SUPFAM" id="SSF56281">
    <property type="entry name" value="Metallo-hydrolase/oxidoreductase"/>
    <property type="match status" value="1"/>
</dbReference>
<dbReference type="GO" id="GO:0035312">
    <property type="term" value="F:5'-3' DNA exonuclease activity"/>
    <property type="evidence" value="ECO:0007669"/>
    <property type="project" value="TreeGrafter"/>
</dbReference>
<dbReference type="PANTHER" id="PTHR23240">
    <property type="entry name" value="DNA CROSS-LINK REPAIR PROTEIN PSO2/SNM1-RELATED"/>
    <property type="match status" value="1"/>
</dbReference>
<sequence>MFSYEKDILVKELDLWLDSRRVRPFSFASHAHSDHIARHKKILCSPPTADLLHLRLKGVQYQTLSFGRSLPLNGSIVSLHPAGHILGSAQIKIESQRGSLLYTGDFRPGPSRTTEPMEIHTADTLIMETTFGRPHYRMPPRSESEQELLDLCSRLLKQGRTPVIFAYSLGKGQEILKILTDADLPVAVDYQILKYIPVYQKYGVDFGKFRKFRRSDTQPGVILLPTTQRHHRFVQNITGVYTIYVSGWAIDANARYRFNVDEAIPISDHADFNELLHFVEQVRPKEIYCTHGSRDFISVLRNAGFKAYPLEKNIQLQLDL</sequence>
<dbReference type="Gene3D" id="3.40.50.12650">
    <property type="match status" value="1"/>
</dbReference>
<dbReference type="GO" id="GO:0036297">
    <property type="term" value="P:interstrand cross-link repair"/>
    <property type="evidence" value="ECO:0007669"/>
    <property type="project" value="TreeGrafter"/>
</dbReference>
<dbReference type="EMBL" id="DRQG01000031">
    <property type="protein sequence ID" value="HGY54784.1"/>
    <property type="molecule type" value="Genomic_DNA"/>
</dbReference>
<reference evidence="2" key="1">
    <citation type="journal article" date="2020" name="mSystems">
        <title>Genome- and Community-Level Interaction Insights into Carbon Utilization and Element Cycling Functions of Hydrothermarchaeota in Hydrothermal Sediment.</title>
        <authorList>
            <person name="Zhou Z."/>
            <person name="Liu Y."/>
            <person name="Xu W."/>
            <person name="Pan J."/>
            <person name="Luo Z.H."/>
            <person name="Li M."/>
        </authorList>
    </citation>
    <scope>NUCLEOTIDE SEQUENCE [LARGE SCALE GENOMIC DNA]</scope>
    <source>
        <strain evidence="2">HyVt-577</strain>
    </source>
</reference>
<dbReference type="Proteomes" id="UP000885779">
    <property type="component" value="Unassembled WGS sequence"/>
</dbReference>
<dbReference type="AlphaFoldDB" id="A0A7V4WTZ8"/>